<dbReference type="RefSeq" id="WP_303593471.1">
    <property type="nucleotide sequence ID" value="NZ_JAUORK010000006.1"/>
</dbReference>
<evidence type="ECO:0000313" key="2">
    <source>
        <dbReference type="Proteomes" id="UP001170481"/>
    </source>
</evidence>
<comment type="caution">
    <text evidence="1">The sequence shown here is derived from an EMBL/GenBank/DDBJ whole genome shotgun (WGS) entry which is preliminary data.</text>
</comment>
<sequence length="303" mass="35004">MNLPRNRTTDDLIHPRMRGAMQRAQRIEALRAWCEHHLILPFSRCWLMRWKRQRARHQSLERRGLPRHALEDVMGQEALTVWVNPRELVCDVNFGRDKRNRPSSNVFIWDGDWDLRRGAFRFGSRSRLMRDLIEHGDDLTVTERYQHLKALLESGKPWSSPRDGLLMDSEEQILGYLRCYRGYLQDMASNGFRQGVTKDEMGVAVTREGRLLKINRGLHRLAMAQQVGVPSVPVVIKAVHREFWDRVTAGAEGDEALQRLQAALRECRPESEPGPLDPRTYPVLGVDEGWPDLRGLEDAGSRA</sequence>
<proteinExistence type="predicted"/>
<reference evidence="1" key="1">
    <citation type="submission" date="2023-07" db="EMBL/GenBank/DDBJ databases">
        <title>Genome content predicts the carbon catabolic preferences of heterotrophic bacteria.</title>
        <authorList>
            <person name="Gralka M."/>
        </authorList>
    </citation>
    <scope>NUCLEOTIDE SEQUENCE</scope>
    <source>
        <strain evidence="1">C2R13</strain>
    </source>
</reference>
<evidence type="ECO:0000313" key="1">
    <source>
        <dbReference type="EMBL" id="MDO6671808.1"/>
    </source>
</evidence>
<gene>
    <name evidence="1" type="ORF">Q4535_06700</name>
</gene>
<name>A0AAP4U0K4_9GAMM</name>
<accession>A0AAP4U0K4</accession>
<dbReference type="AlphaFoldDB" id="A0AAP4U0K4"/>
<organism evidence="1 2">
    <name type="scientific">Cobetia amphilecti</name>
    <dbReference type="NCBI Taxonomy" id="1055104"/>
    <lineage>
        <taxon>Bacteria</taxon>
        <taxon>Pseudomonadati</taxon>
        <taxon>Pseudomonadota</taxon>
        <taxon>Gammaproteobacteria</taxon>
        <taxon>Oceanospirillales</taxon>
        <taxon>Halomonadaceae</taxon>
        <taxon>Cobetia</taxon>
    </lineage>
</organism>
<protein>
    <submittedName>
        <fullName evidence="1">Uncharacterized protein</fullName>
    </submittedName>
</protein>
<dbReference type="EMBL" id="JAUORK010000006">
    <property type="protein sequence ID" value="MDO6671808.1"/>
    <property type="molecule type" value="Genomic_DNA"/>
</dbReference>
<dbReference type="Proteomes" id="UP001170481">
    <property type="component" value="Unassembled WGS sequence"/>
</dbReference>